<evidence type="ECO:0000256" key="1">
    <source>
        <dbReference type="SAM" id="MobiDB-lite"/>
    </source>
</evidence>
<evidence type="ECO:0000313" key="3">
    <source>
        <dbReference type="Proteomes" id="UP000324222"/>
    </source>
</evidence>
<comment type="caution">
    <text evidence="2">The sequence shown here is derived from an EMBL/GenBank/DDBJ whole genome shotgun (WGS) entry which is preliminary data.</text>
</comment>
<sequence>MTECAVRYGALSFAEVHCPRAPKTLKKANIECQSPMRSQKNQSSPNLPCPAPPVAFTCPALPSPPAPHLCGLSEGSGGGRAEEGRAAPPPHHSLHHHPPPHTTTARHSSPQHSLALAWSQLPSILRLLVSVAPFPPSCAPGRMSRWCPVRLGTQGRGSGVPGQR</sequence>
<dbReference type="AlphaFoldDB" id="A0A5B7CTP6"/>
<dbReference type="Proteomes" id="UP000324222">
    <property type="component" value="Unassembled WGS sequence"/>
</dbReference>
<gene>
    <name evidence="2" type="ORF">E2C01_004944</name>
</gene>
<reference evidence="2 3" key="1">
    <citation type="submission" date="2019-05" db="EMBL/GenBank/DDBJ databases">
        <title>Another draft genome of Portunus trituberculatus and its Hox gene families provides insights of decapod evolution.</title>
        <authorList>
            <person name="Jeong J.-H."/>
            <person name="Song I."/>
            <person name="Kim S."/>
            <person name="Choi T."/>
            <person name="Kim D."/>
            <person name="Ryu S."/>
            <person name="Kim W."/>
        </authorList>
    </citation>
    <scope>NUCLEOTIDE SEQUENCE [LARGE SCALE GENOMIC DNA]</scope>
    <source>
        <tissue evidence="2">Muscle</tissue>
    </source>
</reference>
<protein>
    <submittedName>
        <fullName evidence="2">Uncharacterized protein</fullName>
    </submittedName>
</protein>
<accession>A0A5B7CTP6</accession>
<name>A0A5B7CTP6_PORTR</name>
<dbReference type="EMBL" id="VSRR010000206">
    <property type="protein sequence ID" value="MPC12261.1"/>
    <property type="molecule type" value="Genomic_DNA"/>
</dbReference>
<organism evidence="2 3">
    <name type="scientific">Portunus trituberculatus</name>
    <name type="common">Swimming crab</name>
    <name type="synonym">Neptunus trituberculatus</name>
    <dbReference type="NCBI Taxonomy" id="210409"/>
    <lineage>
        <taxon>Eukaryota</taxon>
        <taxon>Metazoa</taxon>
        <taxon>Ecdysozoa</taxon>
        <taxon>Arthropoda</taxon>
        <taxon>Crustacea</taxon>
        <taxon>Multicrustacea</taxon>
        <taxon>Malacostraca</taxon>
        <taxon>Eumalacostraca</taxon>
        <taxon>Eucarida</taxon>
        <taxon>Decapoda</taxon>
        <taxon>Pleocyemata</taxon>
        <taxon>Brachyura</taxon>
        <taxon>Eubrachyura</taxon>
        <taxon>Portunoidea</taxon>
        <taxon>Portunidae</taxon>
        <taxon>Portuninae</taxon>
        <taxon>Portunus</taxon>
    </lineage>
</organism>
<proteinExistence type="predicted"/>
<keyword evidence="3" id="KW-1185">Reference proteome</keyword>
<feature type="region of interest" description="Disordered" evidence="1">
    <location>
        <begin position="69"/>
        <end position="111"/>
    </location>
</feature>
<evidence type="ECO:0000313" key="2">
    <source>
        <dbReference type="EMBL" id="MPC12261.1"/>
    </source>
</evidence>